<evidence type="ECO:0000313" key="1">
    <source>
        <dbReference type="EMBL" id="GFE80636.1"/>
    </source>
</evidence>
<dbReference type="Proteomes" id="UP000445000">
    <property type="component" value="Unassembled WGS sequence"/>
</dbReference>
<dbReference type="AlphaFoldDB" id="A0A829YDC1"/>
<accession>A0A829YDC1</accession>
<protein>
    <submittedName>
        <fullName evidence="1">Uncharacterized protein</fullName>
    </submittedName>
</protein>
<keyword evidence="2" id="KW-1185">Reference proteome</keyword>
<name>A0A829YDC1_9GAMM</name>
<gene>
    <name evidence="1" type="ORF">GCM10011487_26360</name>
</gene>
<proteinExistence type="predicted"/>
<reference evidence="2" key="1">
    <citation type="submission" date="2020-01" db="EMBL/GenBank/DDBJ databases">
        <title>'Steroidobacter agaridevorans' sp. nov., agar-degrading bacteria isolated from rhizosphere soils.</title>
        <authorList>
            <person name="Ikenaga M."/>
            <person name="Kataoka M."/>
            <person name="Murouchi A."/>
            <person name="Katsuragi S."/>
            <person name="Sakai M."/>
        </authorList>
    </citation>
    <scope>NUCLEOTIDE SEQUENCE [LARGE SCALE GENOMIC DNA]</scope>
    <source>
        <strain evidence="2">YU21-B</strain>
    </source>
</reference>
<dbReference type="EMBL" id="BLJN01000002">
    <property type="protein sequence ID" value="GFE80636.1"/>
    <property type="molecule type" value="Genomic_DNA"/>
</dbReference>
<evidence type="ECO:0000313" key="2">
    <source>
        <dbReference type="Proteomes" id="UP000445000"/>
    </source>
</evidence>
<sequence>MFCTNARAAVCEGPIAAVGVHDEGQLVVRQGTLDSPIWEICNIDDSAGYEANVATCKGWLAMLISAQKAGATVHLYTRSTACNLADWGIADVYFIEDRG</sequence>
<comment type="caution">
    <text evidence="1">The sequence shown here is derived from an EMBL/GenBank/DDBJ whole genome shotgun (WGS) entry which is preliminary data.</text>
</comment>
<organism evidence="1 2">
    <name type="scientific">Steroidobacter agaridevorans</name>
    <dbReference type="NCBI Taxonomy" id="2695856"/>
    <lineage>
        <taxon>Bacteria</taxon>
        <taxon>Pseudomonadati</taxon>
        <taxon>Pseudomonadota</taxon>
        <taxon>Gammaproteobacteria</taxon>
        <taxon>Steroidobacterales</taxon>
        <taxon>Steroidobacteraceae</taxon>
        <taxon>Steroidobacter</taxon>
    </lineage>
</organism>